<evidence type="ECO:0000313" key="1">
    <source>
        <dbReference type="EMBL" id="MCQ1061310.1"/>
    </source>
</evidence>
<accession>A0ABT1N982</accession>
<dbReference type="Proteomes" id="UP001524460">
    <property type="component" value="Unassembled WGS sequence"/>
</dbReference>
<proteinExistence type="predicted"/>
<reference evidence="1 2" key="1">
    <citation type="submission" date="2022-07" db="EMBL/GenBank/DDBJ databases">
        <title>Photobacterium pectinilyticum sp. nov., a marine bacterium isolated from surface seawater of Qingdao offshore.</title>
        <authorList>
            <person name="Wang X."/>
        </authorList>
    </citation>
    <scope>NUCLEOTIDE SEQUENCE [LARGE SCALE GENOMIC DNA]</scope>
    <source>
        <strain evidence="1 2">ZSDE20</strain>
    </source>
</reference>
<sequence>MMKTFQYLFLCEQFDPENRTMESNSKFEPHVIKGLSERLSAVFRLFESKLMCETKYHFILPQVWVDLDHEEATTDLERVRCINPEFEVDPDATGLSDDEEAQECLYLYNENISVLGEKLSVDANIRIWKGIAGKPNEWSLQFGNLKYYVQQDNDTVLISKNFYDGYSPTFDDLYLQVLFEVTGLLVAQYKKMELLGYDGYYDSLKIDPNYRNAWMYYDEYLIAKGEEHVTSLTTEEKDFFLTNYQQLAREPYEGIAMTRSLYVKAVHMALCSVHDSAKEMSPEEAYDRFADSRHEGLTELENTNEAFLEWMNRKHRDTSYAEIIPAMSKSLAVFIFVEQCRDGGQCLRIHAGPNSGSYESAIKFALALQDEYPVSLDYGEAFTARLTGKSIVLFTAFGYRTVARYADKPRALSDAIIECIDYEHTPRQAIEKGWPVHQFELSE</sequence>
<comment type="caution">
    <text evidence="1">The sequence shown here is derived from an EMBL/GenBank/DDBJ whole genome shotgun (WGS) entry which is preliminary data.</text>
</comment>
<evidence type="ECO:0000313" key="2">
    <source>
        <dbReference type="Proteomes" id="UP001524460"/>
    </source>
</evidence>
<gene>
    <name evidence="1" type="ORF">NHN17_25130</name>
</gene>
<keyword evidence="2" id="KW-1185">Reference proteome</keyword>
<dbReference type="EMBL" id="JANEYT010000139">
    <property type="protein sequence ID" value="MCQ1061310.1"/>
    <property type="molecule type" value="Genomic_DNA"/>
</dbReference>
<name>A0ABT1N982_9GAMM</name>
<dbReference type="RefSeq" id="WP_255045425.1">
    <property type="nucleotide sequence ID" value="NZ_JANEYT010000139.1"/>
</dbReference>
<organism evidence="1 2">
    <name type="scientific">Photobacterium pectinilyticum</name>
    <dbReference type="NCBI Taxonomy" id="2906793"/>
    <lineage>
        <taxon>Bacteria</taxon>
        <taxon>Pseudomonadati</taxon>
        <taxon>Pseudomonadota</taxon>
        <taxon>Gammaproteobacteria</taxon>
        <taxon>Vibrionales</taxon>
        <taxon>Vibrionaceae</taxon>
        <taxon>Photobacterium</taxon>
    </lineage>
</organism>
<protein>
    <submittedName>
        <fullName evidence="1">Uncharacterized protein</fullName>
    </submittedName>
</protein>